<name>A0ABP0GUH6_CLALP</name>
<feature type="region of interest" description="Disordered" evidence="1">
    <location>
        <begin position="18"/>
        <end position="62"/>
    </location>
</feature>
<gene>
    <name evidence="3" type="ORF">CVLEPA_LOCUS27964</name>
</gene>
<sequence length="217" mass="24435">MSLEDVVSTVDQVNDKLGDSAKIVANKSEKNKEKADNAAEGGPIKRSKRKYDDPDKKRKQPPFLERNVEVDRQDEINHNALLKSMHKRFQAGYKRWMNRSKSFKLANLFVTLLVISIQVAQVIIFQLPEISESDRKAIATILPAVTGAILSVQLKLAWAEKGTKSKKAARLYRTLASHIEYRIDIAEAGGELIDSVKIWNTALLSESREVPAFLSIY</sequence>
<keyword evidence="2" id="KW-0472">Membrane</keyword>
<organism evidence="3 4">
    <name type="scientific">Clavelina lepadiformis</name>
    <name type="common">Light-bulb sea squirt</name>
    <name type="synonym">Ascidia lepadiformis</name>
    <dbReference type="NCBI Taxonomy" id="159417"/>
    <lineage>
        <taxon>Eukaryota</taxon>
        <taxon>Metazoa</taxon>
        <taxon>Chordata</taxon>
        <taxon>Tunicata</taxon>
        <taxon>Ascidiacea</taxon>
        <taxon>Aplousobranchia</taxon>
        <taxon>Clavelinidae</taxon>
        <taxon>Clavelina</taxon>
    </lineage>
</organism>
<evidence type="ECO:0000313" key="4">
    <source>
        <dbReference type="Proteomes" id="UP001642483"/>
    </source>
</evidence>
<evidence type="ECO:0000256" key="1">
    <source>
        <dbReference type="SAM" id="MobiDB-lite"/>
    </source>
</evidence>
<evidence type="ECO:0000313" key="3">
    <source>
        <dbReference type="EMBL" id="CAK8694606.1"/>
    </source>
</evidence>
<dbReference type="EMBL" id="CAWYQH010000141">
    <property type="protein sequence ID" value="CAK8694606.1"/>
    <property type="molecule type" value="Genomic_DNA"/>
</dbReference>
<evidence type="ECO:0000256" key="2">
    <source>
        <dbReference type="SAM" id="Phobius"/>
    </source>
</evidence>
<feature type="transmembrane region" description="Helical" evidence="2">
    <location>
        <begin position="137"/>
        <end position="158"/>
    </location>
</feature>
<feature type="compositionally biased region" description="Basic and acidic residues" evidence="1">
    <location>
        <begin position="27"/>
        <end position="37"/>
    </location>
</feature>
<protein>
    <recommendedName>
        <fullName evidence="5">SMODS and SLOG-associating 2TM effector domain-containing protein</fullName>
    </recommendedName>
</protein>
<feature type="transmembrane region" description="Helical" evidence="2">
    <location>
        <begin position="105"/>
        <end position="125"/>
    </location>
</feature>
<keyword evidence="4" id="KW-1185">Reference proteome</keyword>
<proteinExistence type="predicted"/>
<keyword evidence="2" id="KW-1133">Transmembrane helix</keyword>
<keyword evidence="2" id="KW-0812">Transmembrane</keyword>
<reference evidence="3 4" key="1">
    <citation type="submission" date="2024-02" db="EMBL/GenBank/DDBJ databases">
        <authorList>
            <person name="Daric V."/>
            <person name="Darras S."/>
        </authorList>
    </citation>
    <scope>NUCLEOTIDE SEQUENCE [LARGE SCALE GENOMIC DNA]</scope>
</reference>
<comment type="caution">
    <text evidence="3">The sequence shown here is derived from an EMBL/GenBank/DDBJ whole genome shotgun (WGS) entry which is preliminary data.</text>
</comment>
<evidence type="ECO:0008006" key="5">
    <source>
        <dbReference type="Google" id="ProtNLM"/>
    </source>
</evidence>
<accession>A0ABP0GUH6</accession>
<dbReference type="Proteomes" id="UP001642483">
    <property type="component" value="Unassembled WGS sequence"/>
</dbReference>